<keyword evidence="3" id="KW-1185">Reference proteome</keyword>
<dbReference type="EMBL" id="JAVIZX010000001">
    <property type="protein sequence ID" value="MDR6215596.1"/>
    <property type="molecule type" value="Genomic_DNA"/>
</dbReference>
<dbReference type="RefSeq" id="WP_309830359.1">
    <property type="nucleotide sequence ID" value="NZ_JAVIZX010000001.1"/>
</dbReference>
<dbReference type="Pfam" id="PF06884">
    <property type="entry name" value="DUF1264"/>
    <property type="match status" value="1"/>
</dbReference>
<accession>A0ABU1IEF5</accession>
<organism evidence="2 3">
    <name type="scientific">Paracidovorax wautersii</name>
    <dbReference type="NCBI Taxonomy" id="1177982"/>
    <lineage>
        <taxon>Bacteria</taxon>
        <taxon>Pseudomonadati</taxon>
        <taxon>Pseudomonadota</taxon>
        <taxon>Betaproteobacteria</taxon>
        <taxon>Burkholderiales</taxon>
        <taxon>Comamonadaceae</taxon>
        <taxon>Paracidovorax</taxon>
    </lineage>
</organism>
<protein>
    <recommendedName>
        <fullName evidence="4">DUF1264 domain-containing protein</fullName>
    </recommendedName>
</protein>
<dbReference type="PANTHER" id="PTHR31360:SF0">
    <property type="entry name" value="OIL BODY-ASSOCIATED PROTEIN 1B"/>
    <property type="match status" value="1"/>
</dbReference>
<evidence type="ECO:0000313" key="2">
    <source>
        <dbReference type="EMBL" id="MDR6215596.1"/>
    </source>
</evidence>
<dbReference type="PROSITE" id="PS51257">
    <property type="entry name" value="PROKAR_LIPOPROTEIN"/>
    <property type="match status" value="1"/>
</dbReference>
<dbReference type="Proteomes" id="UP001267710">
    <property type="component" value="Unassembled WGS sequence"/>
</dbReference>
<gene>
    <name evidence="2" type="ORF">QE399_003285</name>
</gene>
<evidence type="ECO:0000256" key="1">
    <source>
        <dbReference type="SAM" id="MobiDB-lite"/>
    </source>
</evidence>
<name>A0ABU1IEF5_9BURK</name>
<sequence length="260" mass="28049">MRITMVPVLVAAALAAGCGGDDSASPVASPGAPKAKDTRLLEGGAAALQDKPPVEALNAYLNGFHFYSGQMQGQMEAHHYCALLNEEVIQCAIYDGNVHNAKLMGVEYIISARLFNSLPAAEKPLWHSHVHEVKSGQLVAPGIPQFAEQELMKKLVGTYGKTWHTWHTDQHKELPLGVPQLMMGFTADGQADPAMVADRDRRLGVDSQERRKNRETIDAPAVAPGADAWQKGRAVQITDPTGQQHVYAHGARPAVPPASR</sequence>
<evidence type="ECO:0000313" key="3">
    <source>
        <dbReference type="Proteomes" id="UP001267710"/>
    </source>
</evidence>
<reference evidence="2 3" key="1">
    <citation type="submission" date="2023-08" db="EMBL/GenBank/DDBJ databases">
        <title>Functional and genomic diversity of the sorghum phyllosphere microbiome.</title>
        <authorList>
            <person name="Shade A."/>
        </authorList>
    </citation>
    <scope>NUCLEOTIDE SEQUENCE [LARGE SCALE GENOMIC DNA]</scope>
    <source>
        <strain evidence="2 3">SORGH_AS_0335</strain>
    </source>
</reference>
<dbReference type="InterPro" id="IPR010686">
    <property type="entry name" value="OBAP-like"/>
</dbReference>
<feature type="compositionally biased region" description="Basic and acidic residues" evidence="1">
    <location>
        <begin position="204"/>
        <end position="217"/>
    </location>
</feature>
<proteinExistence type="predicted"/>
<dbReference type="PANTHER" id="PTHR31360">
    <property type="match status" value="1"/>
</dbReference>
<comment type="caution">
    <text evidence="2">The sequence shown here is derived from an EMBL/GenBank/DDBJ whole genome shotgun (WGS) entry which is preliminary data.</text>
</comment>
<evidence type="ECO:0008006" key="4">
    <source>
        <dbReference type="Google" id="ProtNLM"/>
    </source>
</evidence>
<feature type="region of interest" description="Disordered" evidence="1">
    <location>
        <begin position="204"/>
        <end position="228"/>
    </location>
</feature>